<feature type="region of interest" description="Disordered" evidence="2">
    <location>
        <begin position="950"/>
        <end position="1067"/>
    </location>
</feature>
<name>A0ABD3HKU9_9MARC</name>
<feature type="compositionally biased region" description="Basic and acidic residues" evidence="2">
    <location>
        <begin position="547"/>
        <end position="558"/>
    </location>
</feature>
<feature type="compositionally biased region" description="Basic and acidic residues" evidence="2">
    <location>
        <begin position="1197"/>
        <end position="1208"/>
    </location>
</feature>
<evidence type="ECO:0000313" key="4">
    <source>
        <dbReference type="Proteomes" id="UP001633002"/>
    </source>
</evidence>
<organism evidence="3 4">
    <name type="scientific">Riccia sorocarpa</name>
    <dbReference type="NCBI Taxonomy" id="122646"/>
    <lineage>
        <taxon>Eukaryota</taxon>
        <taxon>Viridiplantae</taxon>
        <taxon>Streptophyta</taxon>
        <taxon>Embryophyta</taxon>
        <taxon>Marchantiophyta</taxon>
        <taxon>Marchantiopsida</taxon>
        <taxon>Marchantiidae</taxon>
        <taxon>Marchantiales</taxon>
        <taxon>Ricciaceae</taxon>
        <taxon>Riccia</taxon>
    </lineage>
</organism>
<feature type="compositionally biased region" description="Basic and acidic residues" evidence="2">
    <location>
        <begin position="950"/>
        <end position="969"/>
    </location>
</feature>
<evidence type="ECO:0000313" key="3">
    <source>
        <dbReference type="EMBL" id="KAL3690725.1"/>
    </source>
</evidence>
<feature type="compositionally biased region" description="Basic residues" evidence="2">
    <location>
        <begin position="851"/>
        <end position="860"/>
    </location>
</feature>
<feature type="region of interest" description="Disordered" evidence="2">
    <location>
        <begin position="1184"/>
        <end position="1208"/>
    </location>
</feature>
<feature type="compositionally biased region" description="Basic and acidic residues" evidence="2">
    <location>
        <begin position="180"/>
        <end position="189"/>
    </location>
</feature>
<feature type="region of interest" description="Disordered" evidence="2">
    <location>
        <begin position="733"/>
        <end position="876"/>
    </location>
</feature>
<dbReference type="PANTHER" id="PTHR45615:SF80">
    <property type="entry name" value="GRIP DOMAIN-CONTAINING PROTEIN"/>
    <property type="match status" value="1"/>
</dbReference>
<evidence type="ECO:0000256" key="2">
    <source>
        <dbReference type="SAM" id="MobiDB-lite"/>
    </source>
</evidence>
<feature type="coiled-coil region" evidence="1">
    <location>
        <begin position="1838"/>
        <end position="1917"/>
    </location>
</feature>
<feature type="compositionally biased region" description="Basic and acidic residues" evidence="2">
    <location>
        <begin position="437"/>
        <end position="449"/>
    </location>
</feature>
<comment type="caution">
    <text evidence="3">The sequence shown here is derived from an EMBL/GenBank/DDBJ whole genome shotgun (WGS) entry which is preliminary data.</text>
</comment>
<feature type="compositionally biased region" description="Basic and acidic residues" evidence="2">
    <location>
        <begin position="525"/>
        <end position="538"/>
    </location>
</feature>
<feature type="compositionally biased region" description="Polar residues" evidence="2">
    <location>
        <begin position="1184"/>
        <end position="1195"/>
    </location>
</feature>
<feature type="compositionally biased region" description="Basic and acidic residues" evidence="2">
    <location>
        <begin position="787"/>
        <end position="842"/>
    </location>
</feature>
<feature type="region of interest" description="Disordered" evidence="2">
    <location>
        <begin position="436"/>
        <end position="461"/>
    </location>
</feature>
<feature type="region of interest" description="Disordered" evidence="2">
    <location>
        <begin position="507"/>
        <end position="558"/>
    </location>
</feature>
<feature type="compositionally biased region" description="Polar residues" evidence="2">
    <location>
        <begin position="774"/>
        <end position="786"/>
    </location>
</feature>
<feature type="compositionally biased region" description="Basic and acidic residues" evidence="2">
    <location>
        <begin position="980"/>
        <end position="1005"/>
    </location>
</feature>
<feature type="region of interest" description="Disordered" evidence="2">
    <location>
        <begin position="893"/>
        <end position="915"/>
    </location>
</feature>
<feature type="coiled-coil region" evidence="1">
    <location>
        <begin position="1782"/>
        <end position="1809"/>
    </location>
</feature>
<feature type="compositionally biased region" description="Pro residues" evidence="2">
    <location>
        <begin position="1246"/>
        <end position="1267"/>
    </location>
</feature>
<evidence type="ECO:0000256" key="1">
    <source>
        <dbReference type="SAM" id="Coils"/>
    </source>
</evidence>
<dbReference type="EMBL" id="JBJQOH010000003">
    <property type="protein sequence ID" value="KAL3690725.1"/>
    <property type="molecule type" value="Genomic_DNA"/>
</dbReference>
<feature type="region of interest" description="Disordered" evidence="2">
    <location>
        <begin position="1223"/>
        <end position="1269"/>
    </location>
</feature>
<feature type="compositionally biased region" description="Polar residues" evidence="2">
    <location>
        <begin position="116"/>
        <end position="126"/>
    </location>
</feature>
<gene>
    <name evidence="3" type="ORF">R1sor_004376</name>
</gene>
<feature type="compositionally biased region" description="Basic and acidic residues" evidence="2">
    <location>
        <begin position="325"/>
        <end position="356"/>
    </location>
</feature>
<dbReference type="PANTHER" id="PTHR45615">
    <property type="entry name" value="MYOSIN HEAVY CHAIN, NON-MUSCLE"/>
    <property type="match status" value="1"/>
</dbReference>
<proteinExistence type="predicted"/>
<sequence>MHHHHHHYLASPTSPFSQTNSAPYFGYSELAAASSDGVTIRDVLNSVAVSLAQNFSHGPLRSPGPSESSQKVGPSVLWIKHQTSEDEVEKPSAKMGPAVGGETQVTRNIGLIKGRTGSQLSNTSGVRSIEYPNKLPWSEDYDSEHISQGQVTGRRKQTSKASKKLESSQALRRAKKHKDDRRLSYESHSNETSASDESPSPRMKATWTTAHRALQTLADPWKPKCIHGAEMDEEELAGKTSTLYRYVSETAERPLSTRGKSCNSFTPEQRTVSGSGPYQNGTTHRIVSAGGSDNVSGFVCTDEKHKRPHYPPAKAARKNISSRASRREERRTPKGPLEAEARDDGRKTHPSVREMEPAVEESLVDTRVDVNPVVSQFFGSQLEHYQEGNKSRTLDLDGGNRTNSTRVKGVREWRDVEKVKISKAEMQSCLPCFRSEASTKDSGSLHENEPVEDIISGNDRSGTEKLKSEYMQDPVWTALHASSSSDVKTGKSTTQNRFREAVEAAWKTNLGTKSEPESEDLSNETVKDMTEHPQDSRKGKNSTKTVAHFDQDDKSPMHDDTAKMAEEGMRDLLDERALFRAKFKEEMEQGVTDRLRLQELLQLEKFKLEATERELMEVKRSFQEALLAGAKANQKHACESLLENQPLSTLETTGVVEEAHDDIPMKLKSEAEARMAAEARASYLEKSAKAAEDKIQHLMEEKNRFYSKFKEHLGKKCMNKTDKNQEKVNHAMPKSLEKSSNAQSSVPDELSDGSAELSGENSRSNLCTVDGKGATQTGNEQASNVRRIQEFEEEPKDKDRRKFSSTVKLEESRQELVNGTDDRRSKASLEHQREADHDREKQMLASQSVYRKARKGKKRSLSPASSSSSGHKWEPNLPFSLKIERCTFEDGKTTTTFNISPAPHPSGDSPNSKGGCKLEIKETGFTESATCSEISSDFVVKAGDEELVGREVKSYTYKIPDKLEQHAGAEEPEETASEVTRSETDENFVDRSYEHSESERSEKQSDVSPAESRETSICSEDPDGYKGSISPSCRTHTYAGAEETPGLEVDDDDCDKGSHGEQVERGESSPFIRNLEELDNRVMLLPSKWKREAKAELRRIIQEQEVTWKIAEDAVDELGRRLELLERYKMELQDNLSRRRGNRERERVWNPIENGSESSVGGFSSLYHSPIFEERLAPTENVLTGDTSRQGQANRVVQEKHQTSDPEIQKLKADIEELKNHIVHRSSRANSPVKEGFTYNSFSSPPSTPPLPPPPATPATPPTPPTVPDYQQEAFQQLSSQGRVIIQKGSGIIRQENGIVGLLEATCVQAENVKTVISQDTRTGRNGYSRKEVDRHRQYHENARSGNGSLESRIWVPVPDDEINGRSSNEVHNNGYPKQIMGLMGMIPFEPRGSDCEDDCTMLRQLKPEEGEVEVFKEAMQKISAIFWDREGNLKGLGGAVNMTKERQSQYNQMRNFYVDLLREMSEQLGELCVSLQTDASENNYNNGETVVRQIPGDSEVENLRAALGAAERKIIEEVKINCQLKEKLSAGDKHLSRIMEEHAQELIRKENTVSFAQQLNNRLANEMSATESSLAELRARYKSLVANLEGQLTEAREEVSGLQSTLADLKSEMQRNQNLVVDLERAGQEKQLQIQELTERTDVLERENEENQNSIMQLEKAGEERESQLNGLTNRMRDLQNQKDEITEQKSELLQTIQELRREADGHQKHIKELVNINEELIDFAQAKEDQVNALAKEVTSLQQVSKGKSDEANKLAVEAAISLRELMEARRNGESYRTHCETLKLKLEQTEQELIAREDALERLTRHLETTIEGQDLISQEKEQVVLSLSNAQYKERRMEDQIKQSKVIIDDMEDKLAILERELGKANIELAEMRARGKETLAIEQEAEEMRNRVHQLEEEIMEKEGQISILKSSYPREFESTF</sequence>
<feature type="coiled-coil region" evidence="1">
    <location>
        <begin position="1561"/>
        <end position="1746"/>
    </location>
</feature>
<keyword evidence="1" id="KW-0175">Coiled coil</keyword>
<dbReference type="Proteomes" id="UP001633002">
    <property type="component" value="Unassembled WGS sequence"/>
</dbReference>
<feature type="compositionally biased region" description="Basic and acidic residues" evidence="2">
    <location>
        <begin position="1055"/>
        <end position="1067"/>
    </location>
</feature>
<keyword evidence="4" id="KW-1185">Reference proteome</keyword>
<feature type="region of interest" description="Disordered" evidence="2">
    <location>
        <begin position="83"/>
        <end position="205"/>
    </location>
</feature>
<feature type="coiled-coil region" evidence="1">
    <location>
        <begin position="681"/>
        <end position="708"/>
    </location>
</feature>
<feature type="region of interest" description="Disordered" evidence="2">
    <location>
        <begin position="255"/>
        <end position="360"/>
    </location>
</feature>
<feature type="compositionally biased region" description="Basic residues" evidence="2">
    <location>
        <begin position="153"/>
        <end position="162"/>
    </location>
</feature>
<accession>A0ABD3HKU9</accession>
<reference evidence="3 4" key="1">
    <citation type="submission" date="2024-09" db="EMBL/GenBank/DDBJ databases">
        <title>Chromosome-scale assembly of Riccia sorocarpa.</title>
        <authorList>
            <person name="Paukszto L."/>
        </authorList>
    </citation>
    <scope>NUCLEOTIDE SEQUENCE [LARGE SCALE GENOMIC DNA]</scope>
    <source>
        <strain evidence="3">LP-2024</strain>
        <tissue evidence="3">Aerial parts of the thallus</tissue>
    </source>
</reference>
<feature type="compositionally biased region" description="Polar residues" evidence="2">
    <location>
        <begin position="258"/>
        <end position="295"/>
    </location>
</feature>
<protein>
    <submittedName>
        <fullName evidence="3">Uncharacterized protein</fullName>
    </submittedName>
</protein>